<sequence length="138" mass="14985">MPLAVNVLFLHLPEALRVRTAYLLLQKGLHLCVAYMFSVNNVWSILLLLGGTRELLKVLLSTLLIFYLSSAHLCDLVSGLMRATRDNLALAARFGGLVAREEAGASVARPKLQDRAVSTIATRAFKLVGFASEASDST</sequence>
<dbReference type="AlphaFoldDB" id="A0A7S3MQH5"/>
<protein>
    <submittedName>
        <fullName evidence="1">Uncharacterized protein</fullName>
    </submittedName>
</protein>
<evidence type="ECO:0000313" key="1">
    <source>
        <dbReference type="EMBL" id="CAE0312354.1"/>
    </source>
</evidence>
<reference evidence="1" key="1">
    <citation type="submission" date="2021-01" db="EMBL/GenBank/DDBJ databases">
        <authorList>
            <person name="Corre E."/>
            <person name="Pelletier E."/>
            <person name="Niang G."/>
            <person name="Scheremetjew M."/>
            <person name="Finn R."/>
            <person name="Kale V."/>
            <person name="Holt S."/>
            <person name="Cochrane G."/>
            <person name="Meng A."/>
            <person name="Brown T."/>
            <person name="Cohen L."/>
        </authorList>
    </citation>
    <scope>NUCLEOTIDE SEQUENCE</scope>
    <source>
        <strain evidence="1">Fehren 1</strain>
    </source>
</reference>
<accession>A0A7S3MQH5</accession>
<organism evidence="1">
    <name type="scientific">Favella ehrenbergii</name>
    <dbReference type="NCBI Taxonomy" id="182087"/>
    <lineage>
        <taxon>Eukaryota</taxon>
        <taxon>Sar</taxon>
        <taxon>Alveolata</taxon>
        <taxon>Ciliophora</taxon>
        <taxon>Intramacronucleata</taxon>
        <taxon>Spirotrichea</taxon>
        <taxon>Choreotrichia</taxon>
        <taxon>Tintinnida</taxon>
        <taxon>Xystonellidae</taxon>
        <taxon>Favella</taxon>
    </lineage>
</organism>
<dbReference type="EMBL" id="HBIE01023755">
    <property type="protein sequence ID" value="CAE0312354.1"/>
    <property type="molecule type" value="Transcribed_RNA"/>
</dbReference>
<gene>
    <name evidence="1" type="ORF">FEHR0123_LOCUS7275</name>
</gene>
<name>A0A7S3MQH5_9SPIT</name>
<proteinExistence type="predicted"/>